<accession>A0A2N9F2E2</accession>
<reference evidence="2" key="1">
    <citation type="submission" date="2018-02" db="EMBL/GenBank/DDBJ databases">
        <authorList>
            <person name="Cohen D.B."/>
            <person name="Kent A.D."/>
        </authorList>
    </citation>
    <scope>NUCLEOTIDE SEQUENCE</scope>
</reference>
<gene>
    <name evidence="2" type="ORF">FSB_LOCUS9175</name>
</gene>
<dbReference type="EMBL" id="OIVN01000505">
    <property type="protein sequence ID" value="SPC81293.1"/>
    <property type="molecule type" value="Genomic_DNA"/>
</dbReference>
<name>A0A2N9F2E2_FAGSY</name>
<dbReference type="Gene3D" id="3.30.420.10">
    <property type="entry name" value="Ribonuclease H-like superfamily/Ribonuclease H"/>
    <property type="match status" value="1"/>
</dbReference>
<sequence length="137" mass="15930">MMSPWPFLVWGIDIIRKITPKASNGHEFILVAIDYFTKWVEATSFSILKAKHVARFIERNIICSYGVPHEIISDNGMHFEDEVQRILQKYGVKHHKSSPYQPQTNGVVESTNKNVKVILKKTTERYRDWADKLPFAL</sequence>
<dbReference type="PANTHER" id="PTHR37984:SF5">
    <property type="entry name" value="PROTEIN NYNRIN-LIKE"/>
    <property type="match status" value="1"/>
</dbReference>
<protein>
    <recommendedName>
        <fullName evidence="1">Integrase catalytic domain-containing protein</fullName>
    </recommendedName>
</protein>
<evidence type="ECO:0000259" key="1">
    <source>
        <dbReference type="PROSITE" id="PS50994"/>
    </source>
</evidence>
<dbReference type="GO" id="GO:0003676">
    <property type="term" value="F:nucleic acid binding"/>
    <property type="evidence" value="ECO:0007669"/>
    <property type="project" value="InterPro"/>
</dbReference>
<dbReference type="SUPFAM" id="SSF53098">
    <property type="entry name" value="Ribonuclease H-like"/>
    <property type="match status" value="1"/>
</dbReference>
<dbReference type="PROSITE" id="PS50994">
    <property type="entry name" value="INTEGRASE"/>
    <property type="match status" value="1"/>
</dbReference>
<dbReference type="Pfam" id="PF00665">
    <property type="entry name" value="rve"/>
    <property type="match status" value="1"/>
</dbReference>
<dbReference type="InterPro" id="IPR036397">
    <property type="entry name" value="RNaseH_sf"/>
</dbReference>
<dbReference type="AlphaFoldDB" id="A0A2N9F2E2"/>
<feature type="domain" description="Integrase catalytic" evidence="1">
    <location>
        <begin position="1"/>
        <end position="137"/>
    </location>
</feature>
<organism evidence="2">
    <name type="scientific">Fagus sylvatica</name>
    <name type="common">Beechnut</name>
    <dbReference type="NCBI Taxonomy" id="28930"/>
    <lineage>
        <taxon>Eukaryota</taxon>
        <taxon>Viridiplantae</taxon>
        <taxon>Streptophyta</taxon>
        <taxon>Embryophyta</taxon>
        <taxon>Tracheophyta</taxon>
        <taxon>Spermatophyta</taxon>
        <taxon>Magnoliopsida</taxon>
        <taxon>eudicotyledons</taxon>
        <taxon>Gunneridae</taxon>
        <taxon>Pentapetalae</taxon>
        <taxon>rosids</taxon>
        <taxon>fabids</taxon>
        <taxon>Fagales</taxon>
        <taxon>Fagaceae</taxon>
        <taxon>Fagus</taxon>
    </lineage>
</organism>
<dbReference type="InterPro" id="IPR012337">
    <property type="entry name" value="RNaseH-like_sf"/>
</dbReference>
<evidence type="ECO:0000313" key="2">
    <source>
        <dbReference type="EMBL" id="SPC81293.1"/>
    </source>
</evidence>
<dbReference type="GO" id="GO:0015074">
    <property type="term" value="P:DNA integration"/>
    <property type="evidence" value="ECO:0007669"/>
    <property type="project" value="InterPro"/>
</dbReference>
<dbReference type="InterPro" id="IPR001584">
    <property type="entry name" value="Integrase_cat-core"/>
</dbReference>
<proteinExistence type="predicted"/>
<dbReference type="InterPro" id="IPR050951">
    <property type="entry name" value="Retrovirus_Pol_polyprotein"/>
</dbReference>
<dbReference type="PANTHER" id="PTHR37984">
    <property type="entry name" value="PROTEIN CBG26694"/>
    <property type="match status" value="1"/>
</dbReference>